<reference evidence="7 8" key="1">
    <citation type="journal article" date="2021" name="Genome Biol. Evol.">
        <title>Complete Genome Sequencing of a Novel Gloeobacter Species from a Waterfall Cave in Mexico.</title>
        <authorList>
            <person name="Saw J.H."/>
            <person name="Cardona T."/>
            <person name="Montejano G."/>
        </authorList>
    </citation>
    <scope>NUCLEOTIDE SEQUENCE [LARGE SCALE GENOMIC DNA]</scope>
    <source>
        <strain evidence="7">MG652769</strain>
    </source>
</reference>
<dbReference type="PANTHER" id="PTHR40277">
    <property type="entry name" value="BLL5419 PROTEIN"/>
    <property type="match status" value="1"/>
</dbReference>
<evidence type="ECO:0000256" key="6">
    <source>
        <dbReference type="SAM" id="Phobius"/>
    </source>
</evidence>
<keyword evidence="8" id="KW-1185">Reference proteome</keyword>
<evidence type="ECO:0000256" key="1">
    <source>
        <dbReference type="ARBA" id="ARBA00004651"/>
    </source>
</evidence>
<evidence type="ECO:0000313" key="8">
    <source>
        <dbReference type="Proteomes" id="UP001054846"/>
    </source>
</evidence>
<dbReference type="InterPro" id="IPR022791">
    <property type="entry name" value="L-PG_synthase/AglD"/>
</dbReference>
<name>A0ABY3PJ17_9CYAN</name>
<evidence type="ECO:0000313" key="7">
    <source>
        <dbReference type="EMBL" id="UFP93647.1"/>
    </source>
</evidence>
<evidence type="ECO:0000256" key="4">
    <source>
        <dbReference type="ARBA" id="ARBA00022989"/>
    </source>
</evidence>
<feature type="transmembrane region" description="Helical" evidence="6">
    <location>
        <begin position="243"/>
        <end position="266"/>
    </location>
</feature>
<keyword evidence="2" id="KW-1003">Cell membrane</keyword>
<keyword evidence="4 6" id="KW-1133">Transmembrane helix</keyword>
<dbReference type="Pfam" id="PF03706">
    <property type="entry name" value="LPG_synthase_TM"/>
    <property type="match status" value="1"/>
</dbReference>
<dbReference type="PANTHER" id="PTHR40277:SF1">
    <property type="entry name" value="BLL5419 PROTEIN"/>
    <property type="match status" value="1"/>
</dbReference>
<feature type="transmembrane region" description="Helical" evidence="6">
    <location>
        <begin position="94"/>
        <end position="118"/>
    </location>
</feature>
<feature type="transmembrane region" description="Helical" evidence="6">
    <location>
        <begin position="47"/>
        <end position="70"/>
    </location>
</feature>
<feature type="transmembrane region" description="Helical" evidence="6">
    <location>
        <begin position="287"/>
        <end position="311"/>
    </location>
</feature>
<evidence type="ECO:0000256" key="5">
    <source>
        <dbReference type="ARBA" id="ARBA00023136"/>
    </source>
</evidence>
<proteinExistence type="predicted"/>
<dbReference type="EMBL" id="CP063845">
    <property type="protein sequence ID" value="UFP93647.1"/>
    <property type="molecule type" value="Genomic_DNA"/>
</dbReference>
<dbReference type="Proteomes" id="UP001054846">
    <property type="component" value="Chromosome"/>
</dbReference>
<sequence length="320" mass="33576">MLPSLRIPGVGAHLRVGPVTKTVLKVVASLLLLVVLLYFVDGRKVAAVLAGTNPVWLAVAVVGFLGGQALNALKWHWLGEALALPFSRRRYVQVYFMGLFLAAFLPSSLGGDVGRAVLLGRETRGWAVAYTVLADRYSGMMFLLGLASAACATLGTYDRLKPWLWALSAGVFAAWALLGPLSRRLAGRPFKLAPALGAVADWEERLRTPGHLARVGTSSLAIQLINWGVLVAIALALPMDVPAAALMTAYGLTTLATLAPVSINGLGVREGGYVLLLGMAGVPAEQALGFGALWFAVYTVAALVGGVAWLLPGGRQVKAG</sequence>
<dbReference type="RefSeq" id="WP_230840698.1">
    <property type="nucleotide sequence ID" value="NZ_CP063845.1"/>
</dbReference>
<feature type="transmembrane region" description="Helical" evidence="6">
    <location>
        <begin position="163"/>
        <end position="181"/>
    </location>
</feature>
<comment type="subcellular location">
    <subcellularLocation>
        <location evidence="1">Cell membrane</location>
        <topology evidence="1">Multi-pass membrane protein</topology>
    </subcellularLocation>
</comment>
<feature type="transmembrane region" description="Helical" evidence="6">
    <location>
        <begin position="215"/>
        <end position="237"/>
    </location>
</feature>
<keyword evidence="5 6" id="KW-0472">Membrane</keyword>
<dbReference type="NCBIfam" id="TIGR00374">
    <property type="entry name" value="flippase-like domain"/>
    <property type="match status" value="1"/>
</dbReference>
<protein>
    <submittedName>
        <fullName evidence="7">Flippase-like domain-containing protein</fullName>
    </submittedName>
</protein>
<keyword evidence="3 6" id="KW-0812">Transmembrane</keyword>
<feature type="transmembrane region" description="Helical" evidence="6">
    <location>
        <begin position="22"/>
        <end position="40"/>
    </location>
</feature>
<organism evidence="7 8">
    <name type="scientific">Gloeobacter morelensis MG652769</name>
    <dbReference type="NCBI Taxonomy" id="2781736"/>
    <lineage>
        <taxon>Bacteria</taxon>
        <taxon>Bacillati</taxon>
        <taxon>Cyanobacteriota</taxon>
        <taxon>Cyanophyceae</taxon>
        <taxon>Gloeobacterales</taxon>
        <taxon>Gloeobacteraceae</taxon>
        <taxon>Gloeobacter</taxon>
        <taxon>Gloeobacter morelensis</taxon>
    </lineage>
</organism>
<evidence type="ECO:0000256" key="2">
    <source>
        <dbReference type="ARBA" id="ARBA00022475"/>
    </source>
</evidence>
<gene>
    <name evidence="7" type="ORF">ISF26_17935</name>
</gene>
<evidence type="ECO:0000256" key="3">
    <source>
        <dbReference type="ARBA" id="ARBA00022692"/>
    </source>
</evidence>
<accession>A0ABY3PJ17</accession>